<evidence type="ECO:0000313" key="2">
    <source>
        <dbReference type="Proteomes" id="UP000046393"/>
    </source>
</evidence>
<dbReference type="WBParaSite" id="SMUV_0000335901-mRNA-1">
    <property type="protein sequence ID" value="SMUV_0000335901-mRNA-1"/>
    <property type="gene ID" value="SMUV_0000335901"/>
</dbReference>
<reference evidence="3" key="1">
    <citation type="submission" date="2017-02" db="UniProtKB">
        <authorList>
            <consortium name="WormBaseParasite"/>
        </authorList>
    </citation>
    <scope>IDENTIFICATION</scope>
</reference>
<dbReference type="AlphaFoldDB" id="A0A0N5AGB9"/>
<dbReference type="Proteomes" id="UP000046393">
    <property type="component" value="Unplaced"/>
</dbReference>
<feature type="transmembrane region" description="Helical" evidence="1">
    <location>
        <begin position="156"/>
        <end position="175"/>
    </location>
</feature>
<protein>
    <submittedName>
        <fullName evidence="3">Gustatory receptor</fullName>
    </submittedName>
</protein>
<sequence length="286" mass="32688">MPSIAALSPYGFKDVDPSNVQSVINDDNCNNRQTMDYYKRNSDYKSMFKAVLENQPTYAHYMKLLALFLIAAVHYAYMTSFLDAFAAVTDYVEMFNRRVQTEQAYILQHQIEMLVDYKKNMWLIVGSMCVSLSTSCFFLLLATTTKHSTYITVMRVVDLIAFGTLPALLFARAVLVKTVTERLPEVLHEMQLYVYPYQLVDSLHCSIREQETVPLCSTVILDSLFPLSIIRYLFVLAVMTIAYLIVAYIVDCSLHLSDSGNPNYRSVTFVKDKINKVAEKKKAMAM</sequence>
<accession>A0A0N5AGB9</accession>
<organism evidence="2 3">
    <name type="scientific">Syphacia muris</name>
    <dbReference type="NCBI Taxonomy" id="451379"/>
    <lineage>
        <taxon>Eukaryota</taxon>
        <taxon>Metazoa</taxon>
        <taxon>Ecdysozoa</taxon>
        <taxon>Nematoda</taxon>
        <taxon>Chromadorea</taxon>
        <taxon>Rhabditida</taxon>
        <taxon>Spirurina</taxon>
        <taxon>Oxyuridomorpha</taxon>
        <taxon>Oxyuroidea</taxon>
        <taxon>Oxyuridae</taxon>
        <taxon>Syphacia</taxon>
    </lineage>
</organism>
<evidence type="ECO:0000256" key="1">
    <source>
        <dbReference type="SAM" id="Phobius"/>
    </source>
</evidence>
<feature type="transmembrane region" description="Helical" evidence="1">
    <location>
        <begin position="229"/>
        <end position="250"/>
    </location>
</feature>
<keyword evidence="2" id="KW-1185">Reference proteome</keyword>
<feature type="transmembrane region" description="Helical" evidence="1">
    <location>
        <begin position="64"/>
        <end position="88"/>
    </location>
</feature>
<feature type="transmembrane region" description="Helical" evidence="1">
    <location>
        <begin position="121"/>
        <end position="144"/>
    </location>
</feature>
<proteinExistence type="predicted"/>
<keyword evidence="1" id="KW-1133">Transmembrane helix</keyword>
<evidence type="ECO:0000313" key="3">
    <source>
        <dbReference type="WBParaSite" id="SMUV_0000335901-mRNA-1"/>
    </source>
</evidence>
<name>A0A0N5AGB9_9BILA</name>
<keyword evidence="1" id="KW-0472">Membrane</keyword>
<keyword evidence="1" id="KW-0812">Transmembrane</keyword>